<dbReference type="RefSeq" id="XP_009836875.1">
    <property type="nucleotide sequence ID" value="XM_009838573.1"/>
</dbReference>
<evidence type="ECO:0008006" key="3">
    <source>
        <dbReference type="Google" id="ProtNLM"/>
    </source>
</evidence>
<sequence length="402" mass="44697">MAKECFLVAGKTCCYGIVMERSRCDVDNTYANLHRAEYDAYVVVCAVVGIATFLACVHKLYSVHQSKGSPIQKQVYYLLVLASVTFIARAVDPMSYDFIYPPVVSGLISDVCTASLYSVLILSVAFWARIVIRPTDLVRAEIPIRASTVLGLFLTWFVFACVRPLYLLPAWGDTLRIFRSWHILIQYSMAPFLLFLVSTLAVIFGMRIHCRLKSIRETNERSMAIATLRQHALKAHPTVVRSESSDELPPRILWASSSSSSNTDDPRAPKRDSRILKVLVLMALLSAVVIAAQVYVLVDFIRRGCMLEHEYVCSSAHALPKSTDGSPRPLCDLPFPFPMLPLTQLLGIVVMYWSFRKTRPLTAETVTEEMCLNSSTGRLEHGAAARTTSAVSLASSASGRFI</sequence>
<protein>
    <recommendedName>
        <fullName evidence="3">G-protein coupled receptors family 1 profile domain-containing protein</fullName>
    </recommendedName>
</protein>
<accession>W4G310</accession>
<name>W4G310_APHAT</name>
<proteinExistence type="predicted"/>
<feature type="transmembrane region" description="Helical" evidence="1">
    <location>
        <begin position="183"/>
        <end position="206"/>
    </location>
</feature>
<feature type="transmembrane region" description="Helical" evidence="1">
    <location>
        <begin position="103"/>
        <end position="128"/>
    </location>
</feature>
<keyword evidence="1" id="KW-0472">Membrane</keyword>
<keyword evidence="1" id="KW-1133">Transmembrane helix</keyword>
<keyword evidence="1" id="KW-0812">Transmembrane</keyword>
<feature type="transmembrane region" description="Helical" evidence="1">
    <location>
        <begin position="335"/>
        <end position="355"/>
    </location>
</feature>
<organism evidence="2">
    <name type="scientific">Aphanomyces astaci</name>
    <name type="common">Crayfish plague agent</name>
    <dbReference type="NCBI Taxonomy" id="112090"/>
    <lineage>
        <taxon>Eukaryota</taxon>
        <taxon>Sar</taxon>
        <taxon>Stramenopiles</taxon>
        <taxon>Oomycota</taxon>
        <taxon>Saprolegniomycetes</taxon>
        <taxon>Saprolegniales</taxon>
        <taxon>Verrucalvaceae</taxon>
        <taxon>Aphanomyces</taxon>
    </lineage>
</organism>
<dbReference type="OrthoDB" id="75133at2759"/>
<feature type="transmembrane region" description="Helical" evidence="1">
    <location>
        <begin position="275"/>
        <end position="298"/>
    </location>
</feature>
<dbReference type="EMBL" id="KI913148">
    <property type="protein sequence ID" value="ETV73449.1"/>
    <property type="molecule type" value="Genomic_DNA"/>
</dbReference>
<dbReference type="AlphaFoldDB" id="W4G310"/>
<evidence type="ECO:0000256" key="1">
    <source>
        <dbReference type="SAM" id="Phobius"/>
    </source>
</evidence>
<evidence type="ECO:0000313" key="2">
    <source>
        <dbReference type="EMBL" id="ETV73449.1"/>
    </source>
</evidence>
<feature type="transmembrane region" description="Helical" evidence="1">
    <location>
        <begin position="149"/>
        <end position="171"/>
    </location>
</feature>
<dbReference type="VEuPathDB" id="FungiDB:H257_11588"/>
<feature type="transmembrane region" description="Helical" evidence="1">
    <location>
        <begin position="75"/>
        <end position="91"/>
    </location>
</feature>
<feature type="transmembrane region" description="Helical" evidence="1">
    <location>
        <begin position="40"/>
        <end position="63"/>
    </location>
</feature>
<dbReference type="GeneID" id="20813584"/>
<reference evidence="2" key="1">
    <citation type="submission" date="2013-12" db="EMBL/GenBank/DDBJ databases">
        <title>The Genome Sequence of Aphanomyces astaci APO3.</title>
        <authorList>
            <consortium name="The Broad Institute Genomics Platform"/>
            <person name="Russ C."/>
            <person name="Tyler B."/>
            <person name="van West P."/>
            <person name="Dieguez-Uribeondo J."/>
            <person name="Young S.K."/>
            <person name="Zeng Q."/>
            <person name="Gargeya S."/>
            <person name="Fitzgerald M."/>
            <person name="Abouelleil A."/>
            <person name="Alvarado L."/>
            <person name="Chapman S.B."/>
            <person name="Gainer-Dewar J."/>
            <person name="Goldberg J."/>
            <person name="Griggs A."/>
            <person name="Gujja S."/>
            <person name="Hansen M."/>
            <person name="Howarth C."/>
            <person name="Imamovic A."/>
            <person name="Ireland A."/>
            <person name="Larimer J."/>
            <person name="McCowan C."/>
            <person name="Murphy C."/>
            <person name="Pearson M."/>
            <person name="Poon T.W."/>
            <person name="Priest M."/>
            <person name="Roberts A."/>
            <person name="Saif S."/>
            <person name="Shea T."/>
            <person name="Sykes S."/>
            <person name="Wortman J."/>
            <person name="Nusbaum C."/>
            <person name="Birren B."/>
        </authorList>
    </citation>
    <scope>NUCLEOTIDE SEQUENCE [LARGE SCALE GENOMIC DNA]</scope>
    <source>
        <strain evidence="2">APO3</strain>
    </source>
</reference>
<gene>
    <name evidence="2" type="ORF">H257_11588</name>
</gene>